<dbReference type="InterPro" id="IPR052032">
    <property type="entry name" value="ATP-dep_AA_Ligase"/>
</dbReference>
<evidence type="ECO:0000256" key="1">
    <source>
        <dbReference type="ARBA" id="ARBA00022598"/>
    </source>
</evidence>
<accession>A0A0X1T2M4</accession>
<proteinExistence type="predicted"/>
<keyword evidence="7" id="KW-1185">Reference proteome</keyword>
<keyword evidence="1" id="KW-0436">Ligase</keyword>
<keyword evidence="2 4" id="KW-0547">Nucleotide-binding</keyword>
<keyword evidence="3 4" id="KW-0067">ATP-binding</keyword>
<dbReference type="EMBL" id="CP014135">
    <property type="protein sequence ID" value="AMB86298.1"/>
    <property type="molecule type" value="Genomic_DNA"/>
</dbReference>
<evidence type="ECO:0000259" key="5">
    <source>
        <dbReference type="PROSITE" id="PS50975"/>
    </source>
</evidence>
<dbReference type="SUPFAM" id="SSF56059">
    <property type="entry name" value="Glutathione synthetase ATP-binding domain-like"/>
    <property type="match status" value="1"/>
</dbReference>
<sequence length="415" mass="45215">MKTVVFIETNFSGLDAIRYCNEAGYRSVLVTDSVERFRKWFPASVLYKLDLADAIVSVDDSNDFEQVRAAIEKQIGQIDALLTFAEIRTAVTAKLCAHLGLRGADPEAIAIAQDKHRFRQVLQERGVDSVKAVRIETVEELRLLGESMTFPCFLKPVQGHSSIGAILCASKSDIESVVARLSTISEDWISTAFVGEEFLSGDLVSVEMLTTSAGEHQLVGISDRDVVHGSVEIGASFPLLNENLREIQSKACSALDAIGYNFGPSHIEIIVTADGPHLVEVNTRVGGSGHSIMLDLASGHSIVGDCIELCLGSLISQRPLYEPHQGAAWKCLVSELEGVIASLPSVESIKHNFPSVREVWLHHEVGDSIDGTHSNYSWILQVMCVGRDQQEAKSNAAQVIDFASQRTAIKQQETA</sequence>
<evidence type="ECO:0000256" key="3">
    <source>
        <dbReference type="ARBA" id="ARBA00022840"/>
    </source>
</evidence>
<dbReference type="Gene3D" id="3.30.470.20">
    <property type="entry name" value="ATP-grasp fold, B domain"/>
    <property type="match status" value="1"/>
</dbReference>
<reference evidence="6 7" key="1">
    <citation type="submission" date="2016-01" db="EMBL/GenBank/DDBJ databases">
        <authorList>
            <person name="McClelland M."/>
            <person name="Jain A."/>
            <person name="Saraogi P."/>
            <person name="Mendelson R."/>
            <person name="Westerman R."/>
            <person name="SanMiguel P."/>
            <person name="Csonka L."/>
        </authorList>
    </citation>
    <scope>NUCLEOTIDE SEQUENCE [LARGE SCALE GENOMIC DNA]</scope>
    <source>
        <strain evidence="6 7">NCPPB 2472</strain>
    </source>
</reference>
<evidence type="ECO:0000313" key="6">
    <source>
        <dbReference type="EMBL" id="AMB86298.1"/>
    </source>
</evidence>
<protein>
    <recommendedName>
        <fullName evidence="5">ATP-grasp domain-containing protein</fullName>
    </recommendedName>
</protein>
<dbReference type="KEGG" id="pagb:AWM79_13695"/>
<evidence type="ECO:0000256" key="2">
    <source>
        <dbReference type="ARBA" id="ARBA00022741"/>
    </source>
</evidence>
<dbReference type="AlphaFoldDB" id="A0A0X1T2M4"/>
<dbReference type="Pfam" id="PF13535">
    <property type="entry name" value="ATP-grasp_4"/>
    <property type="match status" value="1"/>
</dbReference>
<gene>
    <name evidence="6" type="ORF">AWM79_13695</name>
</gene>
<dbReference type="RefSeq" id="WP_060783074.1">
    <property type="nucleotide sequence ID" value="NZ_CP014135.1"/>
</dbReference>
<evidence type="ECO:0000313" key="7">
    <source>
        <dbReference type="Proteomes" id="UP000063229"/>
    </source>
</evidence>
<dbReference type="PANTHER" id="PTHR43585">
    <property type="entry name" value="FUMIPYRROLE BIOSYNTHESIS PROTEIN C"/>
    <property type="match status" value="1"/>
</dbReference>
<name>A0A0X1T2M4_PSEAA</name>
<dbReference type="GO" id="GO:0046872">
    <property type="term" value="F:metal ion binding"/>
    <property type="evidence" value="ECO:0007669"/>
    <property type="project" value="InterPro"/>
</dbReference>
<dbReference type="STRING" id="46677.AWM79_13695"/>
<dbReference type="Proteomes" id="UP000063229">
    <property type="component" value="Chromosome"/>
</dbReference>
<dbReference type="InterPro" id="IPR011761">
    <property type="entry name" value="ATP-grasp"/>
</dbReference>
<dbReference type="PROSITE" id="PS50975">
    <property type="entry name" value="ATP_GRASP"/>
    <property type="match status" value="1"/>
</dbReference>
<dbReference type="GO" id="GO:0016874">
    <property type="term" value="F:ligase activity"/>
    <property type="evidence" value="ECO:0007669"/>
    <property type="project" value="UniProtKB-KW"/>
</dbReference>
<dbReference type="PANTHER" id="PTHR43585:SF2">
    <property type="entry name" value="ATP-GRASP ENZYME FSQD"/>
    <property type="match status" value="1"/>
</dbReference>
<evidence type="ECO:0000256" key="4">
    <source>
        <dbReference type="PROSITE-ProRule" id="PRU00409"/>
    </source>
</evidence>
<organism evidence="6 7">
    <name type="scientific">Pseudomonas agarici</name>
    <dbReference type="NCBI Taxonomy" id="46677"/>
    <lineage>
        <taxon>Bacteria</taxon>
        <taxon>Pseudomonadati</taxon>
        <taxon>Pseudomonadota</taxon>
        <taxon>Gammaproteobacteria</taxon>
        <taxon>Pseudomonadales</taxon>
        <taxon>Pseudomonadaceae</taxon>
        <taxon>Pseudomonas</taxon>
    </lineage>
</organism>
<dbReference type="GO" id="GO:0005524">
    <property type="term" value="F:ATP binding"/>
    <property type="evidence" value="ECO:0007669"/>
    <property type="project" value="UniProtKB-UniRule"/>
</dbReference>
<feature type="domain" description="ATP-grasp" evidence="5">
    <location>
        <begin position="119"/>
        <end position="311"/>
    </location>
</feature>